<comment type="caution">
    <text evidence="3">The sequence shown here is derived from an EMBL/GenBank/DDBJ whole genome shotgun (WGS) entry which is preliminary data.</text>
</comment>
<evidence type="ECO:0000256" key="1">
    <source>
        <dbReference type="ARBA" id="ARBA00023118"/>
    </source>
</evidence>
<dbReference type="InterPro" id="IPR005537">
    <property type="entry name" value="RAMP_III_fam"/>
</dbReference>
<dbReference type="Pfam" id="PF03787">
    <property type="entry name" value="RAMPs"/>
    <property type="match status" value="1"/>
</dbReference>
<evidence type="ECO:0000313" key="3">
    <source>
        <dbReference type="EMBL" id="MDB9441491.1"/>
    </source>
</evidence>
<dbReference type="Proteomes" id="UP001211711">
    <property type="component" value="Unassembled WGS sequence"/>
</dbReference>
<evidence type="ECO:0000313" key="4">
    <source>
        <dbReference type="Proteomes" id="UP001211711"/>
    </source>
</evidence>
<feature type="domain" description="CRISPR type III-associated protein" evidence="2">
    <location>
        <begin position="131"/>
        <end position="335"/>
    </location>
</feature>
<evidence type="ECO:0000259" key="2">
    <source>
        <dbReference type="Pfam" id="PF03787"/>
    </source>
</evidence>
<protein>
    <recommendedName>
        <fullName evidence="2">CRISPR type III-associated protein domain-containing protein</fullName>
    </recommendedName>
</protein>
<keyword evidence="1" id="KW-0051">Antiviral defense</keyword>
<gene>
    <name evidence="3" type="ORF">PN497_08980</name>
</gene>
<keyword evidence="4" id="KW-1185">Reference proteome</keyword>
<sequence>MAMQYDYYAFEKEHLIDSLNKFELASEKFKKGKRDNNKSVCEQAGNEIKQAATDAVKIEPHLSYLWYEALNSDLKNHVRDAWQKNLTTKKIPEDFRFIPNISELENLPALSFMLCVPFKLQKPYLSKDDRSFHLLDNPVRKDKVFQTPMVASTSWKGALHNAMLQQLAGWWCGLDEGVRKQRQQKKEFVAKRVSIGRLFGTENGFQIDEKKFDSYLDNLGGRDLARLYQRYIRRYLSSTGFFSGRLYFYPTFFDKIALEVINPHDRKKSTGKNPILIESVPIRATGKFMILYVPFGAIDESQVAKDLEIVAEGVKAMLTVYGFGAKTSSGFGIVEDQLDSQGELAIRADIPELKPPEPEVKPSEPDLPRYLVAPGQIDPDFLNPDGTFKSKERYLQGKSGKKTGQLYDKAKKWWDNERPIAETAILEIIPEPKLTPKPAMTEVSFNKLSELGDRTKEIAKHLHQRKEISHDS</sequence>
<organism evidence="3 4">
    <name type="scientific">Sphaerospermopsis kisseleviana CS-549</name>
    <dbReference type="NCBI Taxonomy" id="3021783"/>
    <lineage>
        <taxon>Bacteria</taxon>
        <taxon>Bacillati</taxon>
        <taxon>Cyanobacteriota</taxon>
        <taxon>Cyanophyceae</taxon>
        <taxon>Nostocales</taxon>
        <taxon>Aphanizomenonaceae</taxon>
        <taxon>Sphaerospermopsis</taxon>
        <taxon>Sphaerospermopsis kisseleviana</taxon>
    </lineage>
</organism>
<proteinExistence type="predicted"/>
<dbReference type="EMBL" id="JAQMTI010000108">
    <property type="protein sequence ID" value="MDB9441491.1"/>
    <property type="molecule type" value="Genomic_DNA"/>
</dbReference>
<reference evidence="3 4" key="1">
    <citation type="submission" date="2023-01" db="EMBL/GenBank/DDBJ databases">
        <title>Genomes from the Australian National Cyanobacteria Reference Collection.</title>
        <authorList>
            <person name="Willis A."/>
            <person name="Lee E.M.F."/>
        </authorList>
    </citation>
    <scope>NUCLEOTIDE SEQUENCE [LARGE SCALE GENOMIC DNA]</scope>
    <source>
        <strain evidence="3 4">CS-549</strain>
    </source>
</reference>
<dbReference type="CDD" id="cd09726">
    <property type="entry name" value="RAMP_I_III"/>
    <property type="match status" value="1"/>
</dbReference>
<name>A0ABT4ZQP9_9CYAN</name>
<accession>A0ABT4ZQP9</accession>